<dbReference type="InterPro" id="IPR004465">
    <property type="entry name" value="RNR_NrdI"/>
</dbReference>
<dbReference type="PANTHER" id="PTHR37297:SF1">
    <property type="entry name" value="PROTEIN NRDI"/>
    <property type="match status" value="1"/>
</dbReference>
<comment type="similarity">
    <text evidence="2 3">Belongs to the NrdI family.</text>
</comment>
<evidence type="ECO:0000313" key="4">
    <source>
        <dbReference type="EMBL" id="VWL85237.1"/>
    </source>
</evidence>
<dbReference type="GO" id="GO:0010181">
    <property type="term" value="F:FMN binding"/>
    <property type="evidence" value="ECO:0007669"/>
    <property type="project" value="InterPro"/>
</dbReference>
<dbReference type="SUPFAM" id="SSF52218">
    <property type="entry name" value="Flavoproteins"/>
    <property type="match status" value="1"/>
</dbReference>
<dbReference type="InterPro" id="IPR029039">
    <property type="entry name" value="Flavoprotein-like_sf"/>
</dbReference>
<evidence type="ECO:0000313" key="5">
    <source>
        <dbReference type="Proteomes" id="UP000419017"/>
    </source>
</evidence>
<dbReference type="Pfam" id="PF07972">
    <property type="entry name" value="Flavodoxin_NdrI"/>
    <property type="match status" value="1"/>
</dbReference>
<dbReference type="NCBIfam" id="TIGR00333">
    <property type="entry name" value="nrdI"/>
    <property type="match status" value="1"/>
</dbReference>
<dbReference type="Gene3D" id="3.40.50.360">
    <property type="match status" value="1"/>
</dbReference>
<dbReference type="PIRSF" id="PIRSF005087">
    <property type="entry name" value="NrdI"/>
    <property type="match status" value="1"/>
</dbReference>
<dbReference type="AlphaFoldDB" id="A0A6I8M6X4"/>
<evidence type="ECO:0000256" key="1">
    <source>
        <dbReference type="ARBA" id="ARBA00003999"/>
    </source>
</evidence>
<dbReference type="InterPro" id="IPR020852">
    <property type="entry name" value="RNR_Ib_NrdI_bac"/>
</dbReference>
<reference evidence="4 5" key="1">
    <citation type="submission" date="2019-10" db="EMBL/GenBank/DDBJ databases">
        <authorList>
            <person name="Blom J."/>
        </authorList>
    </citation>
    <scope>NUCLEOTIDE SEQUENCE [LARGE SCALE GENOMIC DNA]</scope>
    <source>
        <strain evidence="4 5">ES3154-GLU</strain>
    </source>
</reference>
<accession>A0A6I8M6X4</accession>
<evidence type="ECO:0000256" key="2">
    <source>
        <dbReference type="ARBA" id="ARBA00009942"/>
    </source>
</evidence>
<gene>
    <name evidence="3" type="primary">nrdI</name>
    <name evidence="4" type="ORF">OMES3154_00520</name>
</gene>
<dbReference type="HAMAP" id="MF_00128">
    <property type="entry name" value="NrdI"/>
    <property type="match status" value="1"/>
</dbReference>
<dbReference type="EMBL" id="CABWIB010000001">
    <property type="protein sequence ID" value="VWL85237.1"/>
    <property type="molecule type" value="Genomic_DNA"/>
</dbReference>
<protein>
    <recommendedName>
        <fullName evidence="3">Protein NrdI</fullName>
    </recommendedName>
</protein>
<evidence type="ECO:0000256" key="3">
    <source>
        <dbReference type="HAMAP-Rule" id="MF_00128"/>
    </source>
</evidence>
<keyword evidence="5" id="KW-1185">Reference proteome</keyword>
<dbReference type="RefSeq" id="WP_269432409.1">
    <property type="nucleotide sequence ID" value="NZ_CABWIB010000001.1"/>
</dbReference>
<dbReference type="Proteomes" id="UP000419017">
    <property type="component" value="Unassembled WGS sequence"/>
</dbReference>
<comment type="function">
    <text evidence="1 3">Probably involved in ribonucleotide reductase function.</text>
</comment>
<name>A0A6I8M6X4_9FUSO</name>
<organism evidence="4 5">
    <name type="scientific">Oceanivirga miroungae</name>
    <dbReference type="NCBI Taxonomy" id="1130046"/>
    <lineage>
        <taxon>Bacteria</taxon>
        <taxon>Fusobacteriati</taxon>
        <taxon>Fusobacteriota</taxon>
        <taxon>Fusobacteriia</taxon>
        <taxon>Fusobacteriales</taxon>
        <taxon>Leptotrichiaceae</taxon>
        <taxon>Oceanivirga</taxon>
    </lineage>
</organism>
<sequence>MDKKPKAEINIVYFSSKSNNTHRFIEKLKFKNVKRIPVDLNEKLSVTENYVLIIPTYSGGNGDTKGAVVKQVIQFLNDENNRKKCCGVIASGNTNFGDTYCLAGLIISKKLNIPLLYQFELLGNSSDVKNVENILEKLWEK</sequence>
<dbReference type="PANTHER" id="PTHR37297">
    <property type="entry name" value="PROTEIN NRDI"/>
    <property type="match status" value="1"/>
</dbReference>
<proteinExistence type="inferred from homology"/>